<comment type="cofactor">
    <cofactor evidence="7">
        <name>Zn(2+)</name>
        <dbReference type="ChEBI" id="CHEBI:29105"/>
    </cofactor>
    <text evidence="7">Binds 1 zinc ion.</text>
</comment>
<dbReference type="CDD" id="cd06456">
    <property type="entry name" value="M3A_DCP"/>
    <property type="match status" value="1"/>
</dbReference>
<evidence type="ECO:0000256" key="3">
    <source>
        <dbReference type="ARBA" id="ARBA00022723"/>
    </source>
</evidence>
<dbReference type="InterPro" id="IPR024077">
    <property type="entry name" value="Neurolysin/TOP_dom2"/>
</dbReference>
<dbReference type="Gene3D" id="1.10.1370.10">
    <property type="entry name" value="Neurolysin, domain 3"/>
    <property type="match status" value="1"/>
</dbReference>
<keyword evidence="4 7" id="KW-0378">Hydrolase</keyword>
<evidence type="ECO:0000256" key="7">
    <source>
        <dbReference type="RuleBase" id="RU003435"/>
    </source>
</evidence>
<name>A0ABV8U1H6_9ACTN</name>
<dbReference type="InterPro" id="IPR001567">
    <property type="entry name" value="Pept_M3A_M3B_dom"/>
</dbReference>
<keyword evidence="5 7" id="KW-0862">Zinc</keyword>
<dbReference type="PANTHER" id="PTHR43660:SF1">
    <property type="entry name" value="DIPEPTIDYL CARBOXYPEPTIDASE"/>
    <property type="match status" value="1"/>
</dbReference>
<dbReference type="Gene3D" id="1.10.1370.40">
    <property type="match status" value="1"/>
</dbReference>
<comment type="caution">
    <text evidence="9">The sequence shown here is derived from an EMBL/GenBank/DDBJ whole genome shotgun (WGS) entry which is preliminary data.</text>
</comment>
<dbReference type="EMBL" id="JBHSDK010000021">
    <property type="protein sequence ID" value="MFC4336604.1"/>
    <property type="molecule type" value="Genomic_DNA"/>
</dbReference>
<dbReference type="InterPro" id="IPR034005">
    <property type="entry name" value="M3A_DCP"/>
</dbReference>
<proteinExistence type="inferred from homology"/>
<dbReference type="SUPFAM" id="SSF55486">
    <property type="entry name" value="Metalloproteases ('zincins'), catalytic domain"/>
    <property type="match status" value="1"/>
</dbReference>
<evidence type="ECO:0000256" key="1">
    <source>
        <dbReference type="ARBA" id="ARBA00006040"/>
    </source>
</evidence>
<evidence type="ECO:0000256" key="6">
    <source>
        <dbReference type="ARBA" id="ARBA00023049"/>
    </source>
</evidence>
<evidence type="ECO:0000313" key="10">
    <source>
        <dbReference type="Proteomes" id="UP001595823"/>
    </source>
</evidence>
<keyword evidence="10" id="KW-1185">Reference proteome</keyword>
<dbReference type="Proteomes" id="UP001595823">
    <property type="component" value="Unassembled WGS sequence"/>
</dbReference>
<accession>A0ABV8U1H6</accession>
<comment type="similarity">
    <text evidence="1 7">Belongs to the peptidase M3 family.</text>
</comment>
<evidence type="ECO:0000259" key="8">
    <source>
        <dbReference type="Pfam" id="PF01432"/>
    </source>
</evidence>
<dbReference type="Pfam" id="PF01432">
    <property type="entry name" value="Peptidase_M3"/>
    <property type="match status" value="1"/>
</dbReference>
<evidence type="ECO:0000313" key="9">
    <source>
        <dbReference type="EMBL" id="MFC4336604.1"/>
    </source>
</evidence>
<keyword evidence="2 7" id="KW-0645">Protease</keyword>
<sequence>MSATDVNPLLTPSRLPYQVPPFQEITPDHYREGFAKGIAEQAEAVAAVASQEAAPTFDNTVVELERVLNGGILDRTATAFFTVNAADTSPDLEDIEAEVSPELAAHDDSIYLNKALAERVDALWEGREDADYTPEQLYLLERYRTRFQRAGASLDDSGRERLEEINTRLAELHAAFNRQTRADINEAAVLVDSAERLEGLSEAGIAAAKAAATDRGKDGYLIGMELFSANPALADLADRDLRREVWEASTGRGKANAPTILEIVGLRAEKARLLGYANFADYVAADVTARSGAAVWERLTAMVAPAVRNARNEAEQLKKAVDAEGGDFKLAAWDWKYYAGKVKAEKYGFDPEELKPYLELDTILEHGVFYAAEKEFGLTFHARPDIAGYLPEVRVWEVRDEDGSVLGLFFGDFFTRESKRGGAWMNNLVDQNALAGTKPVVINNLNIVKPAEGKPALVTVDNVRTLFHEFGHALHGLMSDCEYPTPSGTSVPRDFVEYPSQVNEMWILWPEVAANYVKHHETGESAPAELLEQWKTSNGFGAGFAKTEYLAAALLDQAWHRLAPEDVPTAEGRDAVEVVEEFERNALEEIGIRMDEIAPRYRSGYFAHTFTGGYASGYYSYVWSEVLDADTVDWFKENGGLTRANGDHFRETLLSRGSSIDPLESFRRFRGRDPEIEPLLKRHGLQ</sequence>
<keyword evidence="6 7" id="KW-0482">Metalloprotease</keyword>
<organism evidence="9 10">
    <name type="scientific">Salininema proteolyticum</name>
    <dbReference type="NCBI Taxonomy" id="1607685"/>
    <lineage>
        <taxon>Bacteria</taxon>
        <taxon>Bacillati</taxon>
        <taxon>Actinomycetota</taxon>
        <taxon>Actinomycetes</taxon>
        <taxon>Glycomycetales</taxon>
        <taxon>Glycomycetaceae</taxon>
        <taxon>Salininema</taxon>
    </lineage>
</organism>
<keyword evidence="3 7" id="KW-0479">Metal-binding</keyword>
<dbReference type="PANTHER" id="PTHR43660">
    <property type="entry name" value="DIPEPTIDYL CARBOXYPEPTIDASE"/>
    <property type="match status" value="1"/>
</dbReference>
<dbReference type="InterPro" id="IPR024079">
    <property type="entry name" value="MetalloPept_cat_dom_sf"/>
</dbReference>
<feature type="domain" description="Peptidase M3A/M3B catalytic" evidence="8">
    <location>
        <begin position="233"/>
        <end position="684"/>
    </location>
</feature>
<evidence type="ECO:0000256" key="5">
    <source>
        <dbReference type="ARBA" id="ARBA00022833"/>
    </source>
</evidence>
<protein>
    <submittedName>
        <fullName evidence="9">M3 family metallopeptidase</fullName>
    </submittedName>
</protein>
<dbReference type="RefSeq" id="WP_380622704.1">
    <property type="nucleotide sequence ID" value="NZ_JBHSDK010000021.1"/>
</dbReference>
<evidence type="ECO:0000256" key="4">
    <source>
        <dbReference type="ARBA" id="ARBA00022801"/>
    </source>
</evidence>
<dbReference type="Gene3D" id="3.40.390.10">
    <property type="entry name" value="Collagenase (Catalytic Domain)"/>
    <property type="match status" value="1"/>
</dbReference>
<dbReference type="InterPro" id="IPR045090">
    <property type="entry name" value="Pept_M3A_M3B"/>
</dbReference>
<evidence type="ECO:0000256" key="2">
    <source>
        <dbReference type="ARBA" id="ARBA00022670"/>
    </source>
</evidence>
<gene>
    <name evidence="9" type="ORF">ACFPET_15480</name>
</gene>
<reference evidence="10" key="1">
    <citation type="journal article" date="2019" name="Int. J. Syst. Evol. Microbiol.">
        <title>The Global Catalogue of Microorganisms (GCM) 10K type strain sequencing project: providing services to taxonomists for standard genome sequencing and annotation.</title>
        <authorList>
            <consortium name="The Broad Institute Genomics Platform"/>
            <consortium name="The Broad Institute Genome Sequencing Center for Infectious Disease"/>
            <person name="Wu L."/>
            <person name="Ma J."/>
        </authorList>
    </citation>
    <scope>NUCLEOTIDE SEQUENCE [LARGE SCALE GENOMIC DNA]</scope>
    <source>
        <strain evidence="10">IBRC-M 10908</strain>
    </source>
</reference>